<dbReference type="KEGG" id="smas:HUE87_02705"/>
<dbReference type="CDD" id="cd00093">
    <property type="entry name" value="HTH_XRE"/>
    <property type="match status" value="1"/>
</dbReference>
<dbReference type="SUPFAM" id="SSF47413">
    <property type="entry name" value="lambda repressor-like DNA-binding domains"/>
    <property type="match status" value="1"/>
</dbReference>
<dbReference type="Gene3D" id="1.10.260.40">
    <property type="entry name" value="lambda repressor-like DNA-binding domains"/>
    <property type="match status" value="1"/>
</dbReference>
<keyword evidence="3" id="KW-1185">Reference proteome</keyword>
<evidence type="ECO:0000313" key="2">
    <source>
        <dbReference type="EMBL" id="QOY55168.1"/>
    </source>
</evidence>
<dbReference type="AlphaFoldDB" id="A0A7S7RR18"/>
<evidence type="ECO:0000259" key="1">
    <source>
        <dbReference type="PROSITE" id="PS50943"/>
    </source>
</evidence>
<reference evidence="2 3" key="1">
    <citation type="submission" date="2020-05" db="EMBL/GenBank/DDBJ databases">
        <title>Sulfurimonas marisnigri, sp. nov., and Sulfurimonas baltica, sp. nov., manganese oxide reducing chemolithoautotrophs of the class Epsilonproteobacteria isolated from the pelagic redoxclines of the Black and Baltic Seas and emended description of the genus Sulfurimonas.</title>
        <authorList>
            <person name="Henkel J.V."/>
            <person name="Laudan C."/>
            <person name="Werner J."/>
            <person name="Neu T."/>
            <person name="Plewe S."/>
            <person name="Sproer C."/>
            <person name="Bunk B."/>
            <person name="Schulz-Vogt H.N."/>
        </authorList>
    </citation>
    <scope>NUCLEOTIDE SEQUENCE [LARGE SCALE GENOMIC DNA]</scope>
    <source>
        <strain evidence="2 3">SoZ1</strain>
    </source>
</reference>
<dbReference type="EMBL" id="CP054493">
    <property type="protein sequence ID" value="QOY55168.1"/>
    <property type="molecule type" value="Genomic_DNA"/>
</dbReference>
<sequence>MQESIIFSDKEILLMYKNIGKNVKKCREEKGLSQLQLSHSMGYSSVSLVSAAELASDNKHFNLEHLYKISKILDIELSYLISVNAAE</sequence>
<dbReference type="PROSITE" id="PS50943">
    <property type="entry name" value="HTH_CROC1"/>
    <property type="match status" value="1"/>
</dbReference>
<accession>A0A7S7RR18</accession>
<dbReference type="SMART" id="SM00530">
    <property type="entry name" value="HTH_XRE"/>
    <property type="match status" value="1"/>
</dbReference>
<dbReference type="GO" id="GO:0003677">
    <property type="term" value="F:DNA binding"/>
    <property type="evidence" value="ECO:0007669"/>
    <property type="project" value="InterPro"/>
</dbReference>
<dbReference type="InterPro" id="IPR001387">
    <property type="entry name" value="Cro/C1-type_HTH"/>
</dbReference>
<name>A0A7S7RR18_9BACT</name>
<proteinExistence type="predicted"/>
<evidence type="ECO:0000313" key="3">
    <source>
        <dbReference type="Proteomes" id="UP000593836"/>
    </source>
</evidence>
<protein>
    <submittedName>
        <fullName evidence="2">Helix-turn-helix transcriptional regulator</fullName>
    </submittedName>
</protein>
<dbReference type="RefSeq" id="WP_194367210.1">
    <property type="nucleotide sequence ID" value="NZ_CP054493.1"/>
</dbReference>
<dbReference type="InterPro" id="IPR010982">
    <property type="entry name" value="Lambda_DNA-bd_dom_sf"/>
</dbReference>
<dbReference type="Proteomes" id="UP000593836">
    <property type="component" value="Chromosome"/>
</dbReference>
<organism evidence="2 3">
    <name type="scientific">Candidatus Sulfurimonas marisnigri</name>
    <dbReference type="NCBI Taxonomy" id="2740405"/>
    <lineage>
        <taxon>Bacteria</taxon>
        <taxon>Pseudomonadati</taxon>
        <taxon>Campylobacterota</taxon>
        <taxon>Epsilonproteobacteria</taxon>
        <taxon>Campylobacterales</taxon>
        <taxon>Sulfurimonadaceae</taxon>
        <taxon>Sulfurimonas</taxon>
    </lineage>
</organism>
<gene>
    <name evidence="2" type="ORF">HUE87_02705</name>
</gene>
<dbReference type="Pfam" id="PF01381">
    <property type="entry name" value="HTH_3"/>
    <property type="match status" value="1"/>
</dbReference>
<feature type="domain" description="HTH cro/C1-type" evidence="1">
    <location>
        <begin position="23"/>
        <end position="80"/>
    </location>
</feature>